<organism evidence="1">
    <name type="scientific">Anguilla anguilla</name>
    <name type="common">European freshwater eel</name>
    <name type="synonym">Muraena anguilla</name>
    <dbReference type="NCBI Taxonomy" id="7936"/>
    <lineage>
        <taxon>Eukaryota</taxon>
        <taxon>Metazoa</taxon>
        <taxon>Chordata</taxon>
        <taxon>Craniata</taxon>
        <taxon>Vertebrata</taxon>
        <taxon>Euteleostomi</taxon>
        <taxon>Actinopterygii</taxon>
        <taxon>Neopterygii</taxon>
        <taxon>Teleostei</taxon>
        <taxon>Anguilliformes</taxon>
        <taxon>Anguillidae</taxon>
        <taxon>Anguilla</taxon>
    </lineage>
</organism>
<evidence type="ECO:0000313" key="1">
    <source>
        <dbReference type="EMBL" id="JAH92319.1"/>
    </source>
</evidence>
<sequence>MCCSHFILNSKTLSTSKPWQRARSLTHCLYHSQVRATQKHLPSTEVGPSAPAFSTLTQLAQLCVPSPPATHRAYTVHVCYFAVLKTRLQS</sequence>
<dbReference type="AlphaFoldDB" id="A0A0E9WPI4"/>
<name>A0A0E9WPI4_ANGAN</name>
<accession>A0A0E9WPI4</accession>
<dbReference type="EMBL" id="GBXM01016258">
    <property type="protein sequence ID" value="JAH92319.1"/>
    <property type="molecule type" value="Transcribed_RNA"/>
</dbReference>
<reference evidence="1" key="1">
    <citation type="submission" date="2014-11" db="EMBL/GenBank/DDBJ databases">
        <authorList>
            <person name="Amaro Gonzalez C."/>
        </authorList>
    </citation>
    <scope>NUCLEOTIDE SEQUENCE</scope>
</reference>
<reference evidence="1" key="2">
    <citation type="journal article" date="2015" name="Fish Shellfish Immunol.">
        <title>Early steps in the European eel (Anguilla anguilla)-Vibrio vulnificus interaction in the gills: Role of the RtxA13 toxin.</title>
        <authorList>
            <person name="Callol A."/>
            <person name="Pajuelo D."/>
            <person name="Ebbesson L."/>
            <person name="Teles M."/>
            <person name="MacKenzie S."/>
            <person name="Amaro C."/>
        </authorList>
    </citation>
    <scope>NUCLEOTIDE SEQUENCE</scope>
</reference>
<protein>
    <submittedName>
        <fullName evidence="1">Uncharacterized protein</fullName>
    </submittedName>
</protein>
<proteinExistence type="predicted"/>